<comment type="caution">
    <text evidence="1">The sequence shown here is derived from an EMBL/GenBank/DDBJ whole genome shotgun (WGS) entry which is preliminary data.</text>
</comment>
<organism evidence="1 2">
    <name type="scientific">Pontibacter diazotrophicus</name>
    <dbReference type="NCBI Taxonomy" id="1400979"/>
    <lineage>
        <taxon>Bacteria</taxon>
        <taxon>Pseudomonadati</taxon>
        <taxon>Bacteroidota</taxon>
        <taxon>Cytophagia</taxon>
        <taxon>Cytophagales</taxon>
        <taxon>Hymenobacteraceae</taxon>
        <taxon>Pontibacter</taxon>
    </lineage>
</organism>
<sequence>MSEKRILIASLLKPINDTRMYEKLAVSLSKLSGVQVHVCGYKAPVPPDAPATVAFHPLFHFNRLSLGRVKAQVFYYQLLQELQPDLIIACTHELLLASHLYCRQHSCKLVYDVQENYALNIKAQDNYPPLLKQGMALGLRSIEKSLASQIAHFMVAERSYVEELPFLGSKYTVIENKYQPAAGYTPPATPVVLQHEPLRLLYSGTIGRVYGIFEAIALAEQLHQLEPQTTLTIIGYCADKATYQEVLRQLQHKPYISLIGGDRLVPHQQIIAAIEESNLGLLPYQPNESTFRCIPTKLYEYTAHALPMVVQHNPLWHAFLQQHQAGVSIDYMRTAPSQLLQEIRNLQFYKPGVPAGVFWESEETKLLQLIKGILT</sequence>
<dbReference type="GO" id="GO:0016740">
    <property type="term" value="F:transferase activity"/>
    <property type="evidence" value="ECO:0007669"/>
    <property type="project" value="UniProtKB-KW"/>
</dbReference>
<keyword evidence="1" id="KW-0808">Transferase</keyword>
<name>A0A3D8L9A2_9BACT</name>
<gene>
    <name evidence="1" type="ORF">DXT99_16585</name>
</gene>
<dbReference type="EMBL" id="QRGR01000019">
    <property type="protein sequence ID" value="RDV13923.1"/>
    <property type="molecule type" value="Genomic_DNA"/>
</dbReference>
<protein>
    <submittedName>
        <fullName evidence="1">Glycosyltransferase</fullName>
    </submittedName>
</protein>
<dbReference type="Gene3D" id="3.40.50.2000">
    <property type="entry name" value="Glycogen Phosphorylase B"/>
    <property type="match status" value="1"/>
</dbReference>
<accession>A0A3D8L9A2</accession>
<dbReference type="AlphaFoldDB" id="A0A3D8L9A2"/>
<reference evidence="2" key="1">
    <citation type="submission" date="2018-08" db="EMBL/GenBank/DDBJ databases">
        <authorList>
            <person name="Liu Z.-W."/>
            <person name="Du Z.-J."/>
        </authorList>
    </citation>
    <scope>NUCLEOTIDE SEQUENCE [LARGE SCALE GENOMIC DNA]</scope>
    <source>
        <strain evidence="2">H4X</strain>
    </source>
</reference>
<evidence type="ECO:0000313" key="1">
    <source>
        <dbReference type="EMBL" id="RDV13923.1"/>
    </source>
</evidence>
<proteinExistence type="predicted"/>
<dbReference type="SUPFAM" id="SSF53756">
    <property type="entry name" value="UDP-Glycosyltransferase/glycogen phosphorylase"/>
    <property type="match status" value="1"/>
</dbReference>
<dbReference type="OrthoDB" id="925984at2"/>
<dbReference type="Proteomes" id="UP000256708">
    <property type="component" value="Unassembled WGS sequence"/>
</dbReference>
<evidence type="ECO:0000313" key="2">
    <source>
        <dbReference type="Proteomes" id="UP000256708"/>
    </source>
</evidence>
<dbReference type="RefSeq" id="WP_115566702.1">
    <property type="nucleotide sequence ID" value="NZ_QRGR01000019.1"/>
</dbReference>
<keyword evidence="2" id="KW-1185">Reference proteome</keyword>